<name>A0A069S467_PHOVU</name>
<dbReference type="Pfam" id="PF13439">
    <property type="entry name" value="Glyco_transf_4"/>
    <property type="match status" value="1"/>
</dbReference>
<reference evidence="3 4" key="1">
    <citation type="submission" date="2014-04" db="EMBL/GenBank/DDBJ databases">
        <authorList>
            <person name="Sears C."/>
            <person name="Carroll K."/>
            <person name="Sack B.R."/>
            <person name="Qadri F."/>
            <person name="Myers L.L."/>
            <person name="Chung G.-T."/>
            <person name="Escheverria P."/>
            <person name="Fraser C.M."/>
            <person name="Sadzewicz L."/>
            <person name="Shefchek K.A."/>
            <person name="Tallon L."/>
            <person name="Das S.P."/>
            <person name="Daugherty S."/>
            <person name="Mongodin E.F."/>
        </authorList>
    </citation>
    <scope>NUCLEOTIDE SEQUENCE [LARGE SCALE GENOMIC DNA]</scope>
    <source>
        <strain evidence="3 4">3975 RP4</strain>
    </source>
</reference>
<organism evidence="3 4">
    <name type="scientific">Phocaeicola vulgatus str. 3975 RP4</name>
    <dbReference type="NCBI Taxonomy" id="1339352"/>
    <lineage>
        <taxon>Bacteria</taxon>
        <taxon>Pseudomonadati</taxon>
        <taxon>Bacteroidota</taxon>
        <taxon>Bacteroidia</taxon>
        <taxon>Bacteroidales</taxon>
        <taxon>Bacteroidaceae</taxon>
        <taxon>Phocaeicola</taxon>
    </lineage>
</organism>
<dbReference type="PATRIC" id="fig|1339352.3.peg.3946"/>
<proteinExistence type="predicted"/>
<dbReference type="Gene3D" id="3.40.50.2000">
    <property type="entry name" value="Glycogen Phosphorylase B"/>
    <property type="match status" value="2"/>
</dbReference>
<feature type="domain" description="Glycosyltransferase subfamily 4-like N-terminal" evidence="2">
    <location>
        <begin position="50"/>
        <end position="179"/>
    </location>
</feature>
<dbReference type="GO" id="GO:0016757">
    <property type="term" value="F:glycosyltransferase activity"/>
    <property type="evidence" value="ECO:0007669"/>
    <property type="project" value="InterPro"/>
</dbReference>
<dbReference type="InterPro" id="IPR028098">
    <property type="entry name" value="Glyco_trans_4-like_N"/>
</dbReference>
<dbReference type="Pfam" id="PF00534">
    <property type="entry name" value="Glycos_transf_1"/>
    <property type="match status" value="1"/>
</dbReference>
<sequence length="369" mass="42337">MNIIYFVPNITIAGGIFRIVSDKMNYLAENMEGRLFLAYYGNGQEKPIYPLHPNIQLLPIDIEWKVGFGKKINRVWKNISIIRHIFKKYKIDIAVNANAPLLIWILPFICRRIKKIHEFHFSYKGQQILDEEIFKSRGKKFLVQYLRKCCLTKFDKVIALTESDKKMWNLPNIFVIPNFSNIQLHERNGRKSKVAISAGRLESVKGYNRLIAAWVIVAQKCPDWQLEIWGEGSLRESLQRQIDALHLSSVVHLKGVSPSIGEVYSHSSFFVMSSLYEGFPLVLVEAMNCGLPCVSFDITGANSIIDNGKNGFLVPDNDVNALAEACIKLIENKVLLEDMGKQAYMSGKCFSKPKVMQKWLDLFRELMRE</sequence>
<evidence type="ECO:0000313" key="4">
    <source>
        <dbReference type="Proteomes" id="UP000027661"/>
    </source>
</evidence>
<evidence type="ECO:0000259" key="1">
    <source>
        <dbReference type="Pfam" id="PF00534"/>
    </source>
</evidence>
<accession>A0A069S467</accession>
<evidence type="ECO:0000259" key="2">
    <source>
        <dbReference type="Pfam" id="PF13439"/>
    </source>
</evidence>
<feature type="domain" description="Glycosyl transferase family 1" evidence="1">
    <location>
        <begin position="190"/>
        <end position="344"/>
    </location>
</feature>
<dbReference type="SUPFAM" id="SSF53756">
    <property type="entry name" value="UDP-Glycosyltransferase/glycogen phosphorylase"/>
    <property type="match status" value="1"/>
</dbReference>
<evidence type="ECO:0000313" key="3">
    <source>
        <dbReference type="EMBL" id="KDS44796.1"/>
    </source>
</evidence>
<gene>
    <name evidence="3" type="ORF">M099_4208</name>
</gene>
<dbReference type="PANTHER" id="PTHR12526:SF630">
    <property type="entry name" value="GLYCOSYLTRANSFERASE"/>
    <property type="match status" value="1"/>
</dbReference>
<dbReference type="Proteomes" id="UP000027661">
    <property type="component" value="Unassembled WGS sequence"/>
</dbReference>
<dbReference type="EMBL" id="JNHM01000154">
    <property type="protein sequence ID" value="KDS44796.1"/>
    <property type="molecule type" value="Genomic_DNA"/>
</dbReference>
<protein>
    <submittedName>
        <fullName evidence="3">Glycosyl transferases group 1 family protein</fullName>
    </submittedName>
</protein>
<dbReference type="CDD" id="cd03820">
    <property type="entry name" value="GT4_AmsD-like"/>
    <property type="match status" value="1"/>
</dbReference>
<dbReference type="InterPro" id="IPR001296">
    <property type="entry name" value="Glyco_trans_1"/>
</dbReference>
<comment type="caution">
    <text evidence="3">The sequence shown here is derived from an EMBL/GenBank/DDBJ whole genome shotgun (WGS) entry which is preliminary data.</text>
</comment>
<dbReference type="PANTHER" id="PTHR12526">
    <property type="entry name" value="GLYCOSYLTRANSFERASE"/>
    <property type="match status" value="1"/>
</dbReference>
<dbReference type="RefSeq" id="WP_005839986.1">
    <property type="nucleotide sequence ID" value="NZ_JNHM01000154.1"/>
</dbReference>
<keyword evidence="3" id="KW-0808">Transferase</keyword>
<dbReference type="AlphaFoldDB" id="A0A069S467"/>